<dbReference type="PANTHER" id="PTHR37175">
    <property type="entry name" value="BNAA08G28800D PROTEIN"/>
    <property type="match status" value="1"/>
</dbReference>
<dbReference type="AlphaFoldDB" id="A0AAW1XZF4"/>
<evidence type="ECO:0000313" key="3">
    <source>
        <dbReference type="Proteomes" id="UP001457282"/>
    </source>
</evidence>
<dbReference type="Proteomes" id="UP001457282">
    <property type="component" value="Unassembled WGS sequence"/>
</dbReference>
<evidence type="ECO:0000313" key="2">
    <source>
        <dbReference type="EMBL" id="KAK9942128.1"/>
    </source>
</evidence>
<dbReference type="EMBL" id="JBEDUW010000002">
    <property type="protein sequence ID" value="KAK9942128.1"/>
    <property type="molecule type" value="Genomic_DNA"/>
</dbReference>
<comment type="caution">
    <text evidence="2">The sequence shown here is derived from an EMBL/GenBank/DDBJ whole genome shotgun (WGS) entry which is preliminary data.</text>
</comment>
<feature type="compositionally biased region" description="Basic and acidic residues" evidence="1">
    <location>
        <begin position="1"/>
        <end position="21"/>
    </location>
</feature>
<organism evidence="2 3">
    <name type="scientific">Rubus argutus</name>
    <name type="common">Southern blackberry</name>
    <dbReference type="NCBI Taxonomy" id="59490"/>
    <lineage>
        <taxon>Eukaryota</taxon>
        <taxon>Viridiplantae</taxon>
        <taxon>Streptophyta</taxon>
        <taxon>Embryophyta</taxon>
        <taxon>Tracheophyta</taxon>
        <taxon>Spermatophyta</taxon>
        <taxon>Magnoliopsida</taxon>
        <taxon>eudicotyledons</taxon>
        <taxon>Gunneridae</taxon>
        <taxon>Pentapetalae</taxon>
        <taxon>rosids</taxon>
        <taxon>fabids</taxon>
        <taxon>Rosales</taxon>
        <taxon>Rosaceae</taxon>
        <taxon>Rosoideae</taxon>
        <taxon>Rosoideae incertae sedis</taxon>
        <taxon>Rubus</taxon>
    </lineage>
</organism>
<feature type="region of interest" description="Disordered" evidence="1">
    <location>
        <begin position="1"/>
        <end position="25"/>
    </location>
</feature>
<gene>
    <name evidence="2" type="ORF">M0R45_007815</name>
</gene>
<keyword evidence="3" id="KW-1185">Reference proteome</keyword>
<reference evidence="2 3" key="1">
    <citation type="journal article" date="2023" name="G3 (Bethesda)">
        <title>A chromosome-length genome assembly and annotation of blackberry (Rubus argutus, cv. 'Hillquist').</title>
        <authorList>
            <person name="Bruna T."/>
            <person name="Aryal R."/>
            <person name="Dudchenko O."/>
            <person name="Sargent D.J."/>
            <person name="Mead D."/>
            <person name="Buti M."/>
            <person name="Cavallini A."/>
            <person name="Hytonen T."/>
            <person name="Andres J."/>
            <person name="Pham M."/>
            <person name="Weisz D."/>
            <person name="Mascagni F."/>
            <person name="Usai G."/>
            <person name="Natali L."/>
            <person name="Bassil N."/>
            <person name="Fernandez G.E."/>
            <person name="Lomsadze A."/>
            <person name="Armour M."/>
            <person name="Olukolu B."/>
            <person name="Poorten T."/>
            <person name="Britton C."/>
            <person name="Davik J."/>
            <person name="Ashrafi H."/>
            <person name="Aiden E.L."/>
            <person name="Borodovsky M."/>
            <person name="Worthington M."/>
        </authorList>
    </citation>
    <scope>NUCLEOTIDE SEQUENCE [LARGE SCALE GENOMIC DNA]</scope>
    <source>
        <strain evidence="2">PI 553951</strain>
    </source>
</reference>
<dbReference type="PANTHER" id="PTHR37175:SF1">
    <property type="entry name" value="CONSTANS-LIKE PROTEIN-RELATED"/>
    <property type="match status" value="1"/>
</dbReference>
<evidence type="ECO:0000256" key="1">
    <source>
        <dbReference type="SAM" id="MobiDB-lite"/>
    </source>
</evidence>
<name>A0AAW1XZF4_RUBAR</name>
<protein>
    <submittedName>
        <fullName evidence="2">Uncharacterized protein</fullName>
    </submittedName>
</protein>
<sequence>MEAVENHNGSDSDTNIDKDDAAEYYQPVSTVDFEDEEQHLENDAVVSHSQMLPNGVIVNLADDEEESEVEGSDSEITKAFREDESRKNVSLTPENAARVMEAMRGIPLPEWLRIGRIGSLKTTGSTDFADSGRVRHC</sequence>
<accession>A0AAW1XZF4</accession>
<proteinExistence type="predicted"/>